<keyword evidence="6 8" id="KW-0460">Magnesium</keyword>
<evidence type="ECO:0000256" key="8">
    <source>
        <dbReference type="HAMAP-Rule" id="MF_03125"/>
    </source>
</evidence>
<feature type="chain" id="PRO_5040138101" description="Adenylosuccinate synthetase" evidence="10">
    <location>
        <begin position="25"/>
        <end position="266"/>
    </location>
</feature>
<reference evidence="11" key="1">
    <citation type="submission" date="2021-04" db="EMBL/GenBank/DDBJ databases">
        <title>Draft genome of Fusarium avenaceum strain F156N33, isolated from an atmospheric sample in Virginia.</title>
        <authorList>
            <person name="Yang S."/>
            <person name="Vinatzer B.A."/>
            <person name="Coleman J."/>
        </authorList>
    </citation>
    <scope>NUCLEOTIDE SEQUENCE</scope>
    <source>
        <strain evidence="11">F156N33</strain>
    </source>
</reference>
<dbReference type="EMBL" id="JAGPUO010000001">
    <property type="protein sequence ID" value="KAG5665847.1"/>
    <property type="molecule type" value="Genomic_DNA"/>
</dbReference>
<dbReference type="GO" id="GO:0000287">
    <property type="term" value="F:magnesium ion binding"/>
    <property type="evidence" value="ECO:0007669"/>
    <property type="project" value="UniProtKB-UniRule"/>
</dbReference>
<evidence type="ECO:0000256" key="9">
    <source>
        <dbReference type="RuleBase" id="RU000520"/>
    </source>
</evidence>
<feature type="binding site" evidence="8">
    <location>
        <position position="159"/>
    </location>
    <ligand>
        <name>IMP</name>
        <dbReference type="ChEBI" id="CHEBI:58053"/>
        <note>ligand shared between dimeric partners</note>
    </ligand>
</feature>
<dbReference type="FunFam" id="1.10.300.10:FF:000001">
    <property type="entry name" value="Adenylosuccinate synthetase"/>
    <property type="match status" value="1"/>
</dbReference>
<keyword evidence="7 8" id="KW-0342">GTP-binding</keyword>
<dbReference type="InterPro" id="IPR042110">
    <property type="entry name" value="Adenylosuccinate_synth_dom2"/>
</dbReference>
<evidence type="ECO:0000256" key="4">
    <source>
        <dbReference type="ARBA" id="ARBA00022741"/>
    </source>
</evidence>
<accession>A0A9P7HJD8</accession>
<feature type="active site" description="Proton acceptor" evidence="8">
    <location>
        <position position="29"/>
    </location>
</feature>
<comment type="pathway">
    <text evidence="8 9">Purine metabolism; AMP biosynthesis via de novo pathway; AMP from IMP: step 1/2.</text>
</comment>
<dbReference type="PROSITE" id="PS01266">
    <property type="entry name" value="ADENYLOSUCCIN_SYN_1"/>
    <property type="match status" value="1"/>
</dbReference>
<keyword evidence="12" id="KW-1185">Reference proteome</keyword>
<keyword evidence="3 8" id="KW-0479">Metal-binding</keyword>
<comment type="subcellular location">
    <subcellularLocation>
        <location evidence="8">Cytoplasm</location>
    </subcellularLocation>
</comment>
<dbReference type="PANTHER" id="PTHR11846">
    <property type="entry name" value="ADENYLOSUCCINATE SYNTHETASE"/>
    <property type="match status" value="1"/>
</dbReference>
<organism evidence="11 12">
    <name type="scientific">Fusarium avenaceum</name>
    <dbReference type="NCBI Taxonomy" id="40199"/>
    <lineage>
        <taxon>Eukaryota</taxon>
        <taxon>Fungi</taxon>
        <taxon>Dikarya</taxon>
        <taxon>Ascomycota</taxon>
        <taxon>Pezizomycotina</taxon>
        <taxon>Sordariomycetes</taxon>
        <taxon>Hypocreomycetidae</taxon>
        <taxon>Hypocreales</taxon>
        <taxon>Nectriaceae</taxon>
        <taxon>Fusarium</taxon>
        <taxon>Fusarium tricinctum species complex</taxon>
    </lineage>
</organism>
<dbReference type="GO" id="GO:0004019">
    <property type="term" value="F:adenylosuccinate synthase activity"/>
    <property type="evidence" value="ECO:0007669"/>
    <property type="project" value="UniProtKB-UniRule"/>
</dbReference>
<comment type="caution">
    <text evidence="11">The sequence shown here is derived from an EMBL/GenBank/DDBJ whole genome shotgun (WGS) entry which is preliminary data.</text>
</comment>
<evidence type="ECO:0000313" key="11">
    <source>
        <dbReference type="EMBL" id="KAG5665847.1"/>
    </source>
</evidence>
<evidence type="ECO:0000256" key="3">
    <source>
        <dbReference type="ARBA" id="ARBA00022723"/>
    </source>
</evidence>
<dbReference type="GO" id="GO:0046040">
    <property type="term" value="P:IMP metabolic process"/>
    <property type="evidence" value="ECO:0007669"/>
    <property type="project" value="TreeGrafter"/>
</dbReference>
<keyword evidence="10" id="KW-0732">Signal</keyword>
<dbReference type="SMART" id="SM00788">
    <property type="entry name" value="Adenylsucc_synt"/>
    <property type="match status" value="1"/>
</dbReference>
<comment type="similarity">
    <text evidence="8 9">Belongs to the adenylosuccinate synthetase family.</text>
</comment>
<sequence length="266" mass="29452">MPQRRHLRQSNLILHSMSITVILGAQWGDEGKGKLVDGQCQEAQLCARAAGGANAGHLVRVNGVSYSFHLLPSGLVNPKCMNFIGSGVVFHVPSFFSELKALEGNLTAVHDRILVSDRVNVLLDLHIAVDGLEEKELGDAAIGTTRRGIGPCYQSSRARTGIKMTDVFHPEIFEQKVRRLADGFKKRFGELLEYDIEAELASFEDYRKTLKKYVVDGVAFMRSAQESNTKIVIEGANVRFSPYEITNSTDELRGRAPCPWSWSSLS</sequence>
<feature type="binding site" evidence="8">
    <location>
        <position position="56"/>
    </location>
    <ligand>
        <name>Mg(2+)</name>
        <dbReference type="ChEBI" id="CHEBI:18420"/>
    </ligand>
</feature>
<protein>
    <recommendedName>
        <fullName evidence="8 9">Adenylosuccinate synthetase</fullName>
        <shortName evidence="8">AMPSase</shortName>
        <shortName evidence="8">AdSS</shortName>
        <ecNumber evidence="8 9">6.3.4.4</ecNumber>
    </recommendedName>
    <alternativeName>
        <fullName evidence="8">IMP--aspartate ligase</fullName>
    </alternativeName>
</protein>
<comment type="caution">
    <text evidence="8">Lacks conserved residue(s) required for the propagation of feature annotation.</text>
</comment>
<comment type="function">
    <text evidence="8">Plays an important role in the de novo pathway and in the salvage pathway of purine nucleotide biosynthesis. Catalyzes the first commited step in the biosynthesis of AMP from IMP.</text>
</comment>
<keyword evidence="2 8" id="KW-0436">Ligase</keyword>
<dbReference type="InterPro" id="IPR042109">
    <property type="entry name" value="Adenylosuccinate_synth_dom1"/>
</dbReference>
<feature type="binding site" evidence="8">
    <location>
        <begin position="54"/>
        <end position="57"/>
    </location>
    <ligand>
        <name>IMP</name>
        <dbReference type="ChEBI" id="CHEBI:58053"/>
    </ligand>
</feature>
<dbReference type="HAMAP" id="MF_00011">
    <property type="entry name" value="Adenylosucc_synth"/>
    <property type="match status" value="1"/>
</dbReference>
<dbReference type="InterPro" id="IPR001114">
    <property type="entry name" value="Adenylosuccinate_synthetase"/>
</dbReference>
<evidence type="ECO:0000256" key="6">
    <source>
        <dbReference type="ARBA" id="ARBA00022842"/>
    </source>
</evidence>
<keyword evidence="8" id="KW-0963">Cytoplasm</keyword>
<dbReference type="GO" id="GO:0005525">
    <property type="term" value="F:GTP binding"/>
    <property type="evidence" value="ECO:0007669"/>
    <property type="project" value="UniProtKB-UniRule"/>
</dbReference>
<gene>
    <name evidence="11" type="ORF">KAF25_009972</name>
</gene>
<dbReference type="InterPro" id="IPR027417">
    <property type="entry name" value="P-loop_NTPase"/>
</dbReference>
<dbReference type="Proteomes" id="UP000782241">
    <property type="component" value="Unassembled WGS sequence"/>
</dbReference>
<dbReference type="GO" id="GO:0005737">
    <property type="term" value="C:cytoplasm"/>
    <property type="evidence" value="ECO:0007669"/>
    <property type="project" value="UniProtKB-SubCell"/>
</dbReference>
<dbReference type="PANTHER" id="PTHR11846:SF0">
    <property type="entry name" value="ADENYLOSUCCINATE SYNTHETASE"/>
    <property type="match status" value="1"/>
</dbReference>
<dbReference type="Pfam" id="PF00709">
    <property type="entry name" value="Adenylsucc_synt"/>
    <property type="match status" value="1"/>
</dbReference>
<evidence type="ECO:0000256" key="1">
    <source>
        <dbReference type="ARBA" id="ARBA00003779"/>
    </source>
</evidence>
<comment type="function">
    <text evidence="1">Plays an important role in the de novo pathway and in the salvage pathway of purine nucleotide biosynthesis. Catalyzes the first committed step in the biosynthesis of AMP from IMP.</text>
</comment>
<evidence type="ECO:0000256" key="5">
    <source>
        <dbReference type="ARBA" id="ARBA00022755"/>
    </source>
</evidence>
<comment type="subunit">
    <text evidence="8">Homodimer.</text>
</comment>
<feature type="binding site" evidence="8">
    <location>
        <position position="145"/>
    </location>
    <ligand>
        <name>IMP</name>
        <dbReference type="ChEBI" id="CHEBI:58053"/>
    </ligand>
</feature>
<dbReference type="GO" id="GO:0044208">
    <property type="term" value="P:'de novo' AMP biosynthetic process"/>
    <property type="evidence" value="ECO:0007669"/>
    <property type="project" value="UniProtKB-UniRule"/>
</dbReference>
<dbReference type="Gene3D" id="3.40.440.10">
    <property type="entry name" value="Adenylosuccinate Synthetase, subunit A, domain 1"/>
    <property type="match status" value="1"/>
</dbReference>
<feature type="active site" description="Proton donor" evidence="8">
    <location>
        <position position="57"/>
    </location>
</feature>
<name>A0A9P7HJD8_9HYPO</name>
<dbReference type="InterPro" id="IPR018220">
    <property type="entry name" value="Adenylosuccin_syn_GTP-bd"/>
</dbReference>
<keyword evidence="4 8" id="KW-0547">Nucleotide-binding</keyword>
<dbReference type="SUPFAM" id="SSF52540">
    <property type="entry name" value="P-loop containing nucleoside triphosphate hydrolases"/>
    <property type="match status" value="1"/>
</dbReference>
<keyword evidence="5 8" id="KW-0658">Purine biosynthesis</keyword>
<comment type="function">
    <text evidence="9">Plays an important role in the de novo pathway of purine nucleotide biosynthesis.</text>
</comment>
<evidence type="ECO:0000256" key="10">
    <source>
        <dbReference type="SAM" id="SignalP"/>
    </source>
</evidence>
<dbReference type="EC" id="6.3.4.4" evidence="8 9"/>
<feature type="binding site" evidence="8">
    <location>
        <begin position="29"/>
        <end position="32"/>
    </location>
    <ligand>
        <name>IMP</name>
        <dbReference type="ChEBI" id="CHEBI:58053"/>
    </ligand>
</feature>
<feature type="binding site" evidence="8">
    <location>
        <position position="29"/>
    </location>
    <ligand>
        <name>Mg(2+)</name>
        <dbReference type="ChEBI" id="CHEBI:18420"/>
    </ligand>
</feature>
<comment type="cofactor">
    <cofactor evidence="8">
        <name>Mg(2+)</name>
        <dbReference type="ChEBI" id="CHEBI:18420"/>
    </cofactor>
    <text evidence="8">Binds 1 Mg(2+) ion per subunit.</text>
</comment>
<evidence type="ECO:0000256" key="2">
    <source>
        <dbReference type="ARBA" id="ARBA00022598"/>
    </source>
</evidence>
<dbReference type="AlphaFoldDB" id="A0A9P7HJD8"/>
<evidence type="ECO:0000256" key="7">
    <source>
        <dbReference type="ARBA" id="ARBA00023134"/>
    </source>
</evidence>
<feature type="signal peptide" evidence="10">
    <location>
        <begin position="1"/>
        <end position="24"/>
    </location>
</feature>
<evidence type="ECO:0000313" key="12">
    <source>
        <dbReference type="Proteomes" id="UP000782241"/>
    </source>
</evidence>
<dbReference type="Gene3D" id="1.10.300.10">
    <property type="entry name" value="Adenylosuccinate Synthetase, subunit A, domain 2"/>
    <property type="match status" value="1"/>
</dbReference>
<comment type="catalytic activity">
    <reaction evidence="8 9">
        <text>IMP + L-aspartate + GTP = N(6)-(1,2-dicarboxyethyl)-AMP + GDP + phosphate + 2 H(+)</text>
        <dbReference type="Rhea" id="RHEA:15753"/>
        <dbReference type="ChEBI" id="CHEBI:15378"/>
        <dbReference type="ChEBI" id="CHEBI:29991"/>
        <dbReference type="ChEBI" id="CHEBI:37565"/>
        <dbReference type="ChEBI" id="CHEBI:43474"/>
        <dbReference type="ChEBI" id="CHEBI:57567"/>
        <dbReference type="ChEBI" id="CHEBI:58053"/>
        <dbReference type="ChEBI" id="CHEBI:58189"/>
        <dbReference type="EC" id="6.3.4.4"/>
    </reaction>
</comment>
<feature type="binding site" evidence="8">
    <location>
        <begin position="28"/>
        <end position="34"/>
    </location>
    <ligand>
        <name>GTP</name>
        <dbReference type="ChEBI" id="CHEBI:37565"/>
    </ligand>
</feature>
<proteinExistence type="inferred from homology"/>
<feature type="binding site" evidence="8">
    <location>
        <position position="237"/>
    </location>
    <ligand>
        <name>IMP</name>
        <dbReference type="ChEBI" id="CHEBI:58053"/>
    </ligand>
</feature>